<accession>C4WS18</accession>
<dbReference type="PANTHER" id="PTHR11633">
    <property type="entry name" value="PLATELET-DERIVED GROWTH FACTOR"/>
    <property type="match status" value="1"/>
</dbReference>
<evidence type="ECO:0000256" key="5">
    <source>
        <dbReference type="SAM" id="SignalP"/>
    </source>
</evidence>
<dbReference type="EnsemblMetazoa" id="NM_001204945.1">
    <property type="protein sequence ID" value="NP_001191874.1"/>
    <property type="gene ID" value="LOC100165354"/>
</dbReference>
<comment type="similarity">
    <text evidence="1 4">Belongs to the PDGF/VEGF growth factor family.</text>
</comment>
<dbReference type="Proteomes" id="UP000007819">
    <property type="component" value="Chromosome A1"/>
</dbReference>
<keyword evidence="9" id="KW-1185">Reference proteome</keyword>
<evidence type="ECO:0000256" key="2">
    <source>
        <dbReference type="ARBA" id="ARBA00023030"/>
    </source>
</evidence>
<evidence type="ECO:0000313" key="8">
    <source>
        <dbReference type="EnsemblMetazoa" id="NP_001191874.1"/>
    </source>
</evidence>
<dbReference type="GO" id="GO:0016020">
    <property type="term" value="C:membrane"/>
    <property type="evidence" value="ECO:0007669"/>
    <property type="project" value="InterPro"/>
</dbReference>
<evidence type="ECO:0000256" key="3">
    <source>
        <dbReference type="ARBA" id="ARBA00023246"/>
    </source>
</evidence>
<protein>
    <submittedName>
        <fullName evidence="7">ACYPI006308 protein</fullName>
    </submittedName>
</protein>
<reference evidence="8" key="3">
    <citation type="submission" date="2022-06" db="UniProtKB">
        <authorList>
            <consortium name="EnsemblMetazoa"/>
        </authorList>
    </citation>
    <scope>IDENTIFICATION</scope>
</reference>
<keyword evidence="5" id="KW-0732">Signal</keyword>
<keyword evidence="3" id="KW-0497">Mitogen</keyword>
<dbReference type="SUPFAM" id="SSF57501">
    <property type="entry name" value="Cystine-knot cytokines"/>
    <property type="match status" value="1"/>
</dbReference>
<evidence type="ECO:0000313" key="7">
    <source>
        <dbReference type="EMBL" id="BAH70688.1"/>
    </source>
</evidence>
<proteinExistence type="evidence at transcript level"/>
<feature type="domain" description="Platelet-derived growth factor (PDGF) family profile" evidence="6">
    <location>
        <begin position="165"/>
        <end position="233"/>
    </location>
</feature>
<dbReference type="Gene3D" id="2.10.90.10">
    <property type="entry name" value="Cystine-knot cytokines"/>
    <property type="match status" value="1"/>
</dbReference>
<dbReference type="EMBL" id="AK340011">
    <property type="protein sequence ID" value="BAH70688.1"/>
    <property type="molecule type" value="mRNA"/>
</dbReference>
<dbReference type="InterPro" id="IPR000072">
    <property type="entry name" value="PDGF/VEGF_dom"/>
</dbReference>
<feature type="chain" id="PRO_5002945483" evidence="5">
    <location>
        <begin position="20"/>
        <end position="327"/>
    </location>
</feature>
<dbReference type="GO" id="GO:0008083">
    <property type="term" value="F:growth factor activity"/>
    <property type="evidence" value="ECO:0007669"/>
    <property type="project" value="UniProtKB-KW"/>
</dbReference>
<dbReference type="GO" id="GO:0005615">
    <property type="term" value="C:extracellular space"/>
    <property type="evidence" value="ECO:0007669"/>
    <property type="project" value="TreeGrafter"/>
</dbReference>
<sequence>MFACTAAVVCSTLFATVAARRGQTVAQARSTTAADWREDVVDATGGSTLSLGTVTSGGGSSCCNGPYTTDHLPSYTTDHLPSYNTVAGPREIPLNLILELNQLKNVSEFFSKYMPDTNTNEAQNLFATTGFQSRTELNVERKATLTPKPAGCSVESQTVSLKDTDDQSLYYYPTCTRVNRCGGCCAHDLLGCQPTKVETLNFEVLVSQYNDNGKLQFKGRKTVSIDQHLKCKCGCVVKPENCTPLQTYYPNECRCTCSNEEDREKCNKEYDLKLWNPATCTCQCREIKECTSGFAFDYNTCGCEALRIRIKNPGYEFNKNTYSLGGT</sequence>
<dbReference type="PhylomeDB" id="C4WS18"/>
<reference evidence="9" key="2">
    <citation type="submission" date="2010-06" db="EMBL/GenBank/DDBJ databases">
        <authorList>
            <person name="Jiang H."/>
            <person name="Abraham K."/>
            <person name="Ali S."/>
            <person name="Alsbrooks S.L."/>
            <person name="Anim B.N."/>
            <person name="Anosike U.S."/>
            <person name="Attaway T."/>
            <person name="Bandaranaike D.P."/>
            <person name="Battles P.K."/>
            <person name="Bell S.N."/>
            <person name="Bell A.V."/>
            <person name="Beltran B."/>
            <person name="Bickham C."/>
            <person name="Bustamante Y."/>
            <person name="Caleb T."/>
            <person name="Canada A."/>
            <person name="Cardenas V."/>
            <person name="Carter K."/>
            <person name="Chacko J."/>
            <person name="Chandrabose M.N."/>
            <person name="Chavez D."/>
            <person name="Chavez A."/>
            <person name="Chen L."/>
            <person name="Chu H.-S."/>
            <person name="Claassen K.J."/>
            <person name="Cockrell R."/>
            <person name="Collins M."/>
            <person name="Cooper J.A."/>
            <person name="Cree A."/>
            <person name="Curry S.M."/>
            <person name="Da Y."/>
            <person name="Dao M.D."/>
            <person name="Das B."/>
            <person name="Davila M.-L."/>
            <person name="Davy-Carroll L."/>
            <person name="Denson S."/>
            <person name="Dinh H."/>
            <person name="Ebong V.E."/>
            <person name="Edwards J.R."/>
            <person name="Egan A."/>
            <person name="El-Daye J."/>
            <person name="Escobedo L."/>
            <person name="Fernandez S."/>
            <person name="Fernando P.R."/>
            <person name="Flagg N."/>
            <person name="Forbes L.D."/>
            <person name="Fowler R.G."/>
            <person name="Fu Q."/>
            <person name="Gabisi R.A."/>
            <person name="Ganer J."/>
            <person name="Garbino Pronczuk A."/>
            <person name="Garcia R.M."/>
            <person name="Garner T."/>
            <person name="Garrett T.E."/>
            <person name="Gonzalez D.A."/>
            <person name="Hamid H."/>
            <person name="Hawkins E.S."/>
            <person name="Hirani K."/>
            <person name="Hogues M.E."/>
            <person name="Hollins B."/>
            <person name="Hsiao C.-H."/>
            <person name="Jabil R."/>
            <person name="James M.L."/>
            <person name="Jhangiani S.N."/>
            <person name="Johnson B."/>
            <person name="Johnson Q."/>
            <person name="Joshi V."/>
            <person name="Kalu J.B."/>
            <person name="Kam C."/>
            <person name="Kashfia A."/>
            <person name="Keebler J."/>
            <person name="Kisamo H."/>
            <person name="Kovar C.L."/>
            <person name="Lago L.A."/>
            <person name="Lai C.-Y."/>
            <person name="Laidlaw J."/>
            <person name="Lara F."/>
            <person name="Le T.-K."/>
            <person name="Lee S.L."/>
            <person name="Legall F.H."/>
            <person name="Lemon S.J."/>
            <person name="Lewis L.R."/>
            <person name="Li B."/>
            <person name="Liu Y."/>
            <person name="Liu Y.-S."/>
            <person name="Lopez J."/>
            <person name="Lozado R.J."/>
            <person name="Lu J."/>
            <person name="Madu R.C."/>
            <person name="Maheshwari M."/>
            <person name="Maheshwari R."/>
            <person name="Malloy K."/>
            <person name="Martinez E."/>
            <person name="Mathew T."/>
            <person name="Mercado I.C."/>
            <person name="Mercado C."/>
            <person name="Meyer B."/>
            <person name="Montgomery K."/>
            <person name="Morgan M.B."/>
            <person name="Munidasa M."/>
            <person name="Nazareth L.V."/>
            <person name="Nelson J."/>
            <person name="Ng B.M."/>
            <person name="Nguyen N.B."/>
            <person name="Nguyen P.Q."/>
            <person name="Nguyen T."/>
            <person name="Obregon M."/>
            <person name="Okwuonu G.O."/>
            <person name="Onwere C.G."/>
            <person name="Orozco G."/>
            <person name="Parra A."/>
            <person name="Patel S."/>
            <person name="Patil S."/>
            <person name="Perez A."/>
            <person name="Perez Y."/>
            <person name="Pham C."/>
            <person name="Primus E.L."/>
            <person name="Pu L.-L."/>
            <person name="Puazo M."/>
            <person name="Qin X."/>
            <person name="Quiroz J.B."/>
            <person name="Reese J."/>
            <person name="Richards S."/>
            <person name="Rives C.M."/>
            <person name="Robberts R."/>
            <person name="Ruiz S.J."/>
            <person name="Ruiz M.J."/>
            <person name="Santibanez J."/>
            <person name="Schneider B.W."/>
            <person name="Sisson I."/>
            <person name="Smith M."/>
            <person name="Sodergren E."/>
            <person name="Song X.-Z."/>
            <person name="Song B.B."/>
            <person name="Summersgill H."/>
            <person name="Thelus R."/>
            <person name="Thornton R.D."/>
            <person name="Trejos Z.Y."/>
            <person name="Usmani K."/>
            <person name="Vattathil S."/>
            <person name="Villasana D."/>
            <person name="Walker D.L."/>
            <person name="Wang S."/>
            <person name="Wang K."/>
            <person name="White C.S."/>
            <person name="Williams A.C."/>
            <person name="Williamson J."/>
            <person name="Wilson K."/>
            <person name="Woghiren I.O."/>
            <person name="Woodworth J.R."/>
            <person name="Worley K.C."/>
            <person name="Wright R.A."/>
            <person name="Wu W."/>
            <person name="Young L."/>
            <person name="Zhang L."/>
            <person name="Zhang J."/>
            <person name="Zhu Y."/>
            <person name="Muzny D.M."/>
            <person name="Weinstock G."/>
            <person name="Gibbs R.A."/>
        </authorList>
    </citation>
    <scope>NUCLEOTIDE SEQUENCE [LARGE SCALE GENOMIC DNA]</scope>
    <source>
        <strain evidence="9">LSR1</strain>
    </source>
</reference>
<dbReference type="PROSITE" id="PS50278">
    <property type="entry name" value="PDGF_2"/>
    <property type="match status" value="1"/>
</dbReference>
<dbReference type="OrthoDB" id="8878063at2759"/>
<evidence type="ECO:0000256" key="4">
    <source>
        <dbReference type="RuleBase" id="RU003818"/>
    </source>
</evidence>
<evidence type="ECO:0000256" key="1">
    <source>
        <dbReference type="ARBA" id="ARBA00006686"/>
    </source>
</evidence>
<dbReference type="Pfam" id="PF00341">
    <property type="entry name" value="PDGF"/>
    <property type="match status" value="1"/>
</dbReference>
<keyword evidence="2 4" id="KW-0339">Growth factor</keyword>
<reference evidence="7" key="1">
    <citation type="submission" date="2009-06" db="EMBL/GenBank/DDBJ databases">
        <title>A full-length cDNA resource of the pea aphid, Acyrthosiphon pisum.</title>
        <authorList>
            <person name="Shigenobu S."/>
            <person name="Nakabachi A."/>
            <person name="Richards S."/>
        </authorList>
    </citation>
    <scope>NUCLEOTIDE SEQUENCE</scope>
    <source>
        <strain evidence="7">LSR1</strain>
        <tissue evidence="7">Whole body</tissue>
    </source>
</reference>
<feature type="signal peptide" evidence="5">
    <location>
        <begin position="1"/>
        <end position="19"/>
    </location>
</feature>
<organism evidence="7">
    <name type="scientific">Acyrthosiphon pisum</name>
    <name type="common">Pea aphid</name>
    <dbReference type="NCBI Taxonomy" id="7029"/>
    <lineage>
        <taxon>Eukaryota</taxon>
        <taxon>Metazoa</taxon>
        <taxon>Ecdysozoa</taxon>
        <taxon>Arthropoda</taxon>
        <taxon>Hexapoda</taxon>
        <taxon>Insecta</taxon>
        <taxon>Pterygota</taxon>
        <taxon>Neoptera</taxon>
        <taxon>Paraneoptera</taxon>
        <taxon>Hemiptera</taxon>
        <taxon>Sternorrhyncha</taxon>
        <taxon>Aphidomorpha</taxon>
        <taxon>Aphidoidea</taxon>
        <taxon>Aphididae</taxon>
        <taxon>Macrosiphini</taxon>
        <taxon>Acyrthosiphon</taxon>
    </lineage>
</organism>
<dbReference type="SMART" id="SM00141">
    <property type="entry name" value="PDGF"/>
    <property type="match status" value="1"/>
</dbReference>
<dbReference type="GO" id="GO:0051781">
    <property type="term" value="P:positive regulation of cell division"/>
    <property type="evidence" value="ECO:0007669"/>
    <property type="project" value="UniProtKB-KW"/>
</dbReference>
<gene>
    <name evidence="7" type="primary">ACYPI006308</name>
    <name evidence="8" type="synonym">100165354</name>
</gene>
<dbReference type="GO" id="GO:0070851">
    <property type="term" value="F:growth factor receptor binding"/>
    <property type="evidence" value="ECO:0007669"/>
    <property type="project" value="TreeGrafter"/>
</dbReference>
<name>C4WS18_ACYPI</name>
<dbReference type="InterPro" id="IPR029034">
    <property type="entry name" value="Cystine-knot_cytokine"/>
</dbReference>
<evidence type="ECO:0000259" key="6">
    <source>
        <dbReference type="PROSITE" id="PS50278"/>
    </source>
</evidence>
<evidence type="ECO:0000313" key="9">
    <source>
        <dbReference type="Proteomes" id="UP000007819"/>
    </source>
</evidence>
<dbReference type="AlphaFoldDB" id="C4WS18"/>
<dbReference type="KEGG" id="api:100165354"/>
<dbReference type="GO" id="GO:0008284">
    <property type="term" value="P:positive regulation of cell population proliferation"/>
    <property type="evidence" value="ECO:0007669"/>
    <property type="project" value="TreeGrafter"/>
</dbReference>
<dbReference type="PANTHER" id="PTHR11633:SF1">
    <property type="entry name" value="LD28763P"/>
    <property type="match status" value="1"/>
</dbReference>